<sequence>MSTNKNPLLSSITSKKKLWLRIDNCTDEINEPISITFDDNDSVDDLKEKILKELSSTRWRQFNDKASIALGYYEYNDTPTKVQRRRTSSPPVSQSQQKLKFQSGPFQSNDKITLQQPIPTSKSNMSLTSNMLSPENTETSPRRALSTSPQVPVSSTNIPLLRFHSASPSINIRSKSQRHKARHNHKHNNSNNHYYPSPTGSSFPSSSSSSSLSSQYHHHTRTAININNNDSHRHSNPASLYAYNHHHNHNYTFHPKNIHNNSYSRPLNRTPELQTDHPISRVIFDPEEKIIAIYTELFGPMGSQHSSDPLFIFSNQLENPTPKEEEEEREEEDLKEKSVDTVEPTINNNEDNEIVYGDESDQNSRNTPFNDNEDEVEQGKNFVNIHDTEARDYELITNEEQLRRVSETMVGGADNNPDTPKQAILLLPKGYHSDVSFKEKTVPPTPTPTPRAEVETEHTLVSPLDNNDTFDDSSPIQQHPLMEQEVGLLHPMLENEWRKTGLLSPISPLMAGSITPHYSNSYSNLSHDALLSGITTTSEKVFPKINVLIVEDNVINQAILGSFLRKHKISYKVAKNGKEAVDIWKEGGLHLIFMDLQLPVLSGIEAARQIRAFEKENGIGIQEHSNSLKKNKTKAPVIIVALTASNSQDDKRNALISGCNDYLTKPVNLHWLSKKITEWGCMQALIDFDSWKQGQSRMTDSVIAKSPHKINPKVNKSTASIFNSMDKDESKVYSNSNNGSNNKIHEKHKSVPSIIVDTNYRE</sequence>
<evidence type="ECO:0000256" key="3">
    <source>
        <dbReference type="PROSITE-ProRule" id="PRU00169"/>
    </source>
</evidence>
<dbReference type="GeneID" id="96903477"/>
<dbReference type="HOGENOM" id="CLU_008307_3_0_1"/>
<dbReference type="GO" id="GO:0031435">
    <property type="term" value="F:mitogen-activated protein kinase kinase kinase binding"/>
    <property type="evidence" value="ECO:0007669"/>
    <property type="project" value="EnsemblFungi"/>
</dbReference>
<keyword evidence="1 3" id="KW-0597">Phosphoprotein</keyword>
<feature type="region of interest" description="Disordered" evidence="4">
    <location>
        <begin position="319"/>
        <end position="378"/>
    </location>
</feature>
<evidence type="ECO:0000313" key="6">
    <source>
        <dbReference type="EMBL" id="CCC69871.1"/>
    </source>
</evidence>
<dbReference type="PANTHER" id="PTHR45339:SF1">
    <property type="entry name" value="HYBRID SIGNAL TRANSDUCTION HISTIDINE KINASE J"/>
    <property type="match status" value="1"/>
</dbReference>
<feature type="region of interest" description="Disordered" evidence="4">
    <location>
        <begin position="80"/>
        <end position="218"/>
    </location>
</feature>
<feature type="compositionally biased region" description="Polar residues" evidence="4">
    <location>
        <begin position="88"/>
        <end position="158"/>
    </location>
</feature>
<dbReference type="GO" id="GO:0071468">
    <property type="term" value="P:cellular response to acidic pH"/>
    <property type="evidence" value="ECO:0007669"/>
    <property type="project" value="EnsemblFungi"/>
</dbReference>
<dbReference type="FunFam" id="3.40.50.2300:FF:000146">
    <property type="entry name" value="Putative two-component response regulator SSK1p"/>
    <property type="match status" value="1"/>
</dbReference>
<dbReference type="GO" id="GO:0030295">
    <property type="term" value="F:protein kinase activator activity"/>
    <property type="evidence" value="ECO:0007669"/>
    <property type="project" value="EnsemblFungi"/>
</dbReference>
<feature type="region of interest" description="Disordered" evidence="4">
    <location>
        <begin position="437"/>
        <end position="457"/>
    </location>
</feature>
<dbReference type="SUPFAM" id="SSF52172">
    <property type="entry name" value="CheY-like"/>
    <property type="match status" value="1"/>
</dbReference>
<dbReference type="OrthoDB" id="21225at2759"/>
<name>G0VE80_NAUCA</name>
<dbReference type="Proteomes" id="UP000001640">
    <property type="component" value="Chromosome 4"/>
</dbReference>
<feature type="modified residue" description="4-aspartylphosphate" evidence="3">
    <location>
        <position position="595"/>
    </location>
</feature>
<reference key="2">
    <citation type="submission" date="2011-08" db="EMBL/GenBank/DDBJ databases">
        <title>Genome sequence of Naumovozyma castellii.</title>
        <authorList>
            <person name="Gordon J.L."/>
            <person name="Armisen D."/>
            <person name="Proux-Wera E."/>
            <person name="OhEigeartaigh S.S."/>
            <person name="Byrne K.P."/>
            <person name="Wolfe K.H."/>
        </authorList>
    </citation>
    <scope>NUCLEOTIDE SEQUENCE</scope>
    <source>
        <strain>Type strain:CBS 4309</strain>
    </source>
</reference>
<feature type="compositionally biased region" description="Basic residues" evidence="4">
    <location>
        <begin position="175"/>
        <end position="188"/>
    </location>
</feature>
<dbReference type="GO" id="GO:0007234">
    <property type="term" value="P:osmosensory signaling via phosphorelay pathway"/>
    <property type="evidence" value="ECO:0007669"/>
    <property type="project" value="EnsemblFungi"/>
</dbReference>
<protein>
    <recommendedName>
        <fullName evidence="5">Response regulatory domain-containing protein</fullName>
    </recommendedName>
</protein>
<dbReference type="eggNOG" id="KOG0519">
    <property type="taxonomic scope" value="Eukaryota"/>
</dbReference>
<keyword evidence="2" id="KW-0902">Two-component regulatory system</keyword>
<reference evidence="6 7" key="1">
    <citation type="journal article" date="2011" name="Proc. Natl. Acad. Sci. U.S.A.">
        <title>Evolutionary erosion of yeast sex chromosomes by mating-type switching accidents.</title>
        <authorList>
            <person name="Gordon J.L."/>
            <person name="Armisen D."/>
            <person name="Proux-Wera E."/>
            <person name="Oheigeartaigh S.S."/>
            <person name="Byrne K.P."/>
            <person name="Wolfe K.H."/>
        </authorList>
    </citation>
    <scope>NUCLEOTIDE SEQUENCE [LARGE SCALE GENOMIC DNA]</scope>
    <source>
        <strain evidence="7">ATCC 76901 / BCRC 22586 / CBS 4309 / NBRC 1992 / NRRL Y-12630</strain>
    </source>
</reference>
<feature type="compositionally biased region" description="Acidic residues" evidence="4">
    <location>
        <begin position="350"/>
        <end position="361"/>
    </location>
</feature>
<dbReference type="InterPro" id="IPR001789">
    <property type="entry name" value="Sig_transdc_resp-reg_receiver"/>
</dbReference>
<evidence type="ECO:0000256" key="4">
    <source>
        <dbReference type="SAM" id="MobiDB-lite"/>
    </source>
</evidence>
<dbReference type="GO" id="GO:1900744">
    <property type="term" value="P:regulation of p38MAPK cascade"/>
    <property type="evidence" value="ECO:0007669"/>
    <property type="project" value="EnsemblFungi"/>
</dbReference>
<dbReference type="SMART" id="SM00448">
    <property type="entry name" value="REC"/>
    <property type="match status" value="1"/>
</dbReference>
<dbReference type="PANTHER" id="PTHR45339">
    <property type="entry name" value="HYBRID SIGNAL TRANSDUCTION HISTIDINE KINASE J"/>
    <property type="match status" value="1"/>
</dbReference>
<dbReference type="Gene3D" id="3.40.50.2300">
    <property type="match status" value="1"/>
</dbReference>
<accession>G0VE80</accession>
<feature type="compositionally biased region" description="Low complexity" evidence="4">
    <location>
        <begin position="189"/>
        <end position="214"/>
    </location>
</feature>
<dbReference type="STRING" id="1064592.G0VE80"/>
<evidence type="ECO:0000313" key="7">
    <source>
        <dbReference type="Proteomes" id="UP000001640"/>
    </source>
</evidence>
<dbReference type="InterPro" id="IPR011006">
    <property type="entry name" value="CheY-like_superfamily"/>
</dbReference>
<organism evidence="6 7">
    <name type="scientific">Naumovozyma castellii</name>
    <name type="common">Yeast</name>
    <name type="synonym">Saccharomyces castellii</name>
    <dbReference type="NCBI Taxonomy" id="27288"/>
    <lineage>
        <taxon>Eukaryota</taxon>
        <taxon>Fungi</taxon>
        <taxon>Dikarya</taxon>
        <taxon>Ascomycota</taxon>
        <taxon>Saccharomycotina</taxon>
        <taxon>Saccharomycetes</taxon>
        <taxon>Saccharomycetales</taxon>
        <taxon>Saccharomycetaceae</taxon>
        <taxon>Naumovozyma</taxon>
    </lineage>
</organism>
<dbReference type="CDD" id="cd17546">
    <property type="entry name" value="REC_hyHK_CKI1_RcsC-like"/>
    <property type="match status" value="1"/>
</dbReference>
<evidence type="ECO:0000259" key="5">
    <source>
        <dbReference type="PROSITE" id="PS50110"/>
    </source>
</evidence>
<keyword evidence="7" id="KW-1185">Reference proteome</keyword>
<dbReference type="OMA" id="WREINDN"/>
<dbReference type="Pfam" id="PF00072">
    <property type="entry name" value="Response_reg"/>
    <property type="match status" value="1"/>
</dbReference>
<dbReference type="RefSeq" id="XP_003676232.1">
    <property type="nucleotide sequence ID" value="XM_003676184.1"/>
</dbReference>
<gene>
    <name evidence="6" type="primary">NCAS0D02900</name>
    <name evidence="6" type="ordered locus">NCAS_0D02900</name>
</gene>
<dbReference type="GO" id="GO:0032956">
    <property type="term" value="P:regulation of actin cytoskeleton organization"/>
    <property type="evidence" value="ECO:0007669"/>
    <property type="project" value="EnsemblFungi"/>
</dbReference>
<dbReference type="GO" id="GO:0071474">
    <property type="term" value="P:cellular hyperosmotic response"/>
    <property type="evidence" value="ECO:0007669"/>
    <property type="project" value="EnsemblFungi"/>
</dbReference>
<feature type="domain" description="Response regulatory" evidence="5">
    <location>
        <begin position="546"/>
        <end position="680"/>
    </location>
</feature>
<evidence type="ECO:0000256" key="2">
    <source>
        <dbReference type="ARBA" id="ARBA00023012"/>
    </source>
</evidence>
<dbReference type="AlphaFoldDB" id="G0VE80"/>
<dbReference type="PROSITE" id="PS50110">
    <property type="entry name" value="RESPONSE_REGULATORY"/>
    <property type="match status" value="1"/>
</dbReference>
<proteinExistence type="predicted"/>
<dbReference type="FunCoup" id="G0VE80">
    <property type="interactions" value="231"/>
</dbReference>
<dbReference type="GO" id="GO:0000156">
    <property type="term" value="F:phosphorelay response regulator activity"/>
    <property type="evidence" value="ECO:0007669"/>
    <property type="project" value="EnsemblFungi"/>
</dbReference>
<dbReference type="InParanoid" id="G0VE80"/>
<dbReference type="KEGG" id="ncs:NCAS_0D02900"/>
<evidence type="ECO:0000256" key="1">
    <source>
        <dbReference type="ARBA" id="ARBA00022553"/>
    </source>
</evidence>
<dbReference type="GO" id="GO:0005737">
    <property type="term" value="C:cytoplasm"/>
    <property type="evidence" value="ECO:0007669"/>
    <property type="project" value="EnsemblFungi"/>
</dbReference>
<dbReference type="EMBL" id="HE576755">
    <property type="protein sequence ID" value="CCC69871.1"/>
    <property type="molecule type" value="Genomic_DNA"/>
</dbReference>